<dbReference type="KEGG" id="ifn:GM661_12005"/>
<protein>
    <submittedName>
        <fullName evidence="1">Extracellular solute-binding protein</fullName>
    </submittedName>
</protein>
<dbReference type="AlphaFoldDB" id="A0A8A7KLA7"/>
<dbReference type="InterPro" id="IPR050490">
    <property type="entry name" value="Bact_solute-bd_prot1"/>
</dbReference>
<dbReference type="PANTHER" id="PTHR43649:SF12">
    <property type="entry name" value="DIACETYLCHITOBIOSE BINDING PROTEIN DASA"/>
    <property type="match status" value="1"/>
</dbReference>
<dbReference type="InterPro" id="IPR006059">
    <property type="entry name" value="SBP"/>
</dbReference>
<evidence type="ECO:0000313" key="2">
    <source>
        <dbReference type="Proteomes" id="UP000665020"/>
    </source>
</evidence>
<dbReference type="SUPFAM" id="SSF53850">
    <property type="entry name" value="Periplasmic binding protein-like II"/>
    <property type="match status" value="1"/>
</dbReference>
<organism evidence="1 2">
    <name type="scientific">Iocasia fonsfrigidae</name>
    <dbReference type="NCBI Taxonomy" id="2682810"/>
    <lineage>
        <taxon>Bacteria</taxon>
        <taxon>Bacillati</taxon>
        <taxon>Bacillota</taxon>
        <taxon>Clostridia</taxon>
        <taxon>Halanaerobiales</taxon>
        <taxon>Halanaerobiaceae</taxon>
        <taxon>Iocasia</taxon>
    </lineage>
</organism>
<dbReference type="RefSeq" id="WP_230867040.1">
    <property type="nucleotide sequence ID" value="NZ_CP046640.1"/>
</dbReference>
<keyword evidence="2" id="KW-1185">Reference proteome</keyword>
<dbReference type="EMBL" id="CP046640">
    <property type="protein sequence ID" value="QTL98632.1"/>
    <property type="molecule type" value="Genomic_DNA"/>
</dbReference>
<proteinExistence type="predicted"/>
<dbReference type="Gene3D" id="3.40.190.10">
    <property type="entry name" value="Periplasmic binding protein-like II"/>
    <property type="match status" value="2"/>
</dbReference>
<accession>A0A8A7KLA7</accession>
<name>A0A8A7KLA7_9FIRM</name>
<dbReference type="Pfam" id="PF01547">
    <property type="entry name" value="SBP_bac_1"/>
    <property type="match status" value="1"/>
</dbReference>
<evidence type="ECO:0000313" key="1">
    <source>
        <dbReference type="EMBL" id="QTL98632.1"/>
    </source>
</evidence>
<dbReference type="Proteomes" id="UP000665020">
    <property type="component" value="Chromosome"/>
</dbReference>
<gene>
    <name evidence="1" type="ORF">GM661_12005</name>
</gene>
<dbReference type="PANTHER" id="PTHR43649">
    <property type="entry name" value="ARABINOSE-BINDING PROTEIN-RELATED"/>
    <property type="match status" value="1"/>
</dbReference>
<reference evidence="1" key="1">
    <citation type="submission" date="2019-12" db="EMBL/GenBank/DDBJ databases">
        <authorList>
            <person name="zhang j."/>
            <person name="sun C.M."/>
        </authorList>
    </citation>
    <scope>NUCLEOTIDE SEQUENCE</scope>
    <source>
        <strain evidence="1">NS-1</strain>
    </source>
</reference>
<sequence>MKRYLSIFVVLVLLIGLGSSVLAEKATINMFISMPEYSDAIHELIDAYQEVKPDVTINYETTQNDYPTLLKVKLNSGDLPDIFASTSGKEIELYKEYSRDLSDQPLMETMLPAIKEAMTDANGDGMYGIAIKGNYFGLIYNKDLFEQADITKFPETISELEIAIEKLEAEGITPFSSGFGEWWVFKHVFQHFMAAATDDVPALIQKFEKGEAKIKDYPELYDNFFRFVDLVKEHGDAKPLESSLNTEISSFATGRAAMIIGQGPWVEDSIKEIDPGLKIGFAGYPVSEDPSQSQVITGADQAVRISKESDVLPEVLDFVNWWYTSDYGKAWFADVAGVVPPIAVDVESDYAIINQGSAAVEKKGSAPLGIIYSTDAFHSAFGETMQAYVGGAADKEATCTIIEKLWMEIDGEK</sequence>